<sequence>TFALAYFISTLIRASTATLSPIFSQELGLKAGDLGLLAGGYFLGFAAMQLPNGIFLDKFGPKKIILFFLTIALFSTIAFSKSESFLSLLVSRILIGIGVSVCLMAPLTGYRRWLALDQQQRANAWMLMSGALGMLASTLPIQLLLPEIGWRNIFLILAGLILITIILIILIIPSWEKTETPIENKGLSSYKTIWTHPYFLSLVPLGFFNYGGLQAIQTLWAGPWMTNVSSYTPIQAAINLFWLNLSMLVTFFIWGFINPYFHKKGISTDKIIIAGVPLSFLALGFIIYSGTNVSGLHFALFLIASVFVSLAQPAVGMTFPNAIAGKALSSYNLVLFLGTFTVQWAIGVLIDLFKSFGYNTILSYQISFSIFALCCILSYSYFFIHHKDHLKKNYS</sequence>
<dbReference type="SUPFAM" id="SSF103473">
    <property type="entry name" value="MFS general substrate transporter"/>
    <property type="match status" value="1"/>
</dbReference>
<feature type="transmembrane region" description="Helical" evidence="6">
    <location>
        <begin position="331"/>
        <end position="350"/>
    </location>
</feature>
<name>A0A966HNI0_9PROT</name>
<dbReference type="InterPro" id="IPR020846">
    <property type="entry name" value="MFS_dom"/>
</dbReference>
<evidence type="ECO:0000256" key="4">
    <source>
        <dbReference type="ARBA" id="ARBA00022989"/>
    </source>
</evidence>
<evidence type="ECO:0000313" key="9">
    <source>
        <dbReference type="Proteomes" id="UP000699985"/>
    </source>
</evidence>
<keyword evidence="2" id="KW-1003">Cell membrane</keyword>
<feature type="transmembrane region" description="Helical" evidence="6">
    <location>
        <begin position="122"/>
        <end position="141"/>
    </location>
</feature>
<evidence type="ECO:0000259" key="7">
    <source>
        <dbReference type="PROSITE" id="PS50850"/>
    </source>
</evidence>
<proteinExistence type="predicted"/>
<dbReference type="Gene3D" id="1.20.1250.20">
    <property type="entry name" value="MFS general substrate transporter like domains"/>
    <property type="match status" value="1"/>
</dbReference>
<feature type="transmembrane region" description="Helical" evidence="6">
    <location>
        <begin position="236"/>
        <end position="259"/>
    </location>
</feature>
<dbReference type="PANTHER" id="PTHR43124:SF3">
    <property type="entry name" value="CHLORAMPHENICOL EFFLUX PUMP RV0191"/>
    <property type="match status" value="1"/>
</dbReference>
<feature type="transmembrane region" description="Helical" evidence="6">
    <location>
        <begin position="193"/>
        <end position="216"/>
    </location>
</feature>
<protein>
    <submittedName>
        <fullName evidence="8">MFS transporter</fullName>
    </submittedName>
</protein>
<evidence type="ECO:0000256" key="5">
    <source>
        <dbReference type="ARBA" id="ARBA00023136"/>
    </source>
</evidence>
<dbReference type="Proteomes" id="UP000699985">
    <property type="component" value="Unassembled WGS sequence"/>
</dbReference>
<keyword evidence="3 6" id="KW-0812">Transmembrane</keyword>
<feature type="transmembrane region" description="Helical" evidence="6">
    <location>
        <begin position="153"/>
        <end position="172"/>
    </location>
</feature>
<evidence type="ECO:0000256" key="3">
    <source>
        <dbReference type="ARBA" id="ARBA00022692"/>
    </source>
</evidence>
<dbReference type="InterPro" id="IPR050189">
    <property type="entry name" value="MFS_Efflux_Transporters"/>
</dbReference>
<feature type="domain" description="Major facilitator superfamily (MFS) profile" evidence="7">
    <location>
        <begin position="1"/>
        <end position="390"/>
    </location>
</feature>
<organism evidence="8 9">
    <name type="scientific">Candidatus Fonsibacter lacus</name>
    <dbReference type="NCBI Taxonomy" id="2576439"/>
    <lineage>
        <taxon>Bacteria</taxon>
        <taxon>Pseudomonadati</taxon>
        <taxon>Pseudomonadota</taxon>
        <taxon>Alphaproteobacteria</taxon>
        <taxon>Candidatus Pelagibacterales</taxon>
        <taxon>Candidatus Pelagibacterales incertae sedis</taxon>
        <taxon>Candidatus Fonsibacter</taxon>
    </lineage>
</organism>
<comment type="caution">
    <text evidence="8">The sequence shown here is derived from an EMBL/GenBank/DDBJ whole genome shotgun (WGS) entry which is preliminary data.</text>
</comment>
<dbReference type="AlphaFoldDB" id="A0A966HNI0"/>
<keyword evidence="5 6" id="KW-0472">Membrane</keyword>
<feature type="transmembrane region" description="Helical" evidence="6">
    <location>
        <begin position="64"/>
        <end position="80"/>
    </location>
</feature>
<evidence type="ECO:0000256" key="6">
    <source>
        <dbReference type="SAM" id="Phobius"/>
    </source>
</evidence>
<feature type="transmembrane region" description="Helical" evidence="6">
    <location>
        <begin position="271"/>
        <end position="290"/>
    </location>
</feature>
<dbReference type="PROSITE" id="PS50850">
    <property type="entry name" value="MFS"/>
    <property type="match status" value="1"/>
</dbReference>
<evidence type="ECO:0000256" key="2">
    <source>
        <dbReference type="ARBA" id="ARBA00022475"/>
    </source>
</evidence>
<accession>A0A966HNI0</accession>
<comment type="subcellular location">
    <subcellularLocation>
        <location evidence="1">Cell membrane</location>
        <topology evidence="1">Multi-pass membrane protein</topology>
    </subcellularLocation>
</comment>
<feature type="transmembrane region" description="Helical" evidence="6">
    <location>
        <begin position="34"/>
        <end position="52"/>
    </location>
</feature>
<dbReference type="PANTHER" id="PTHR43124">
    <property type="entry name" value="PURINE EFFLUX PUMP PBUE"/>
    <property type="match status" value="1"/>
</dbReference>
<evidence type="ECO:0000256" key="1">
    <source>
        <dbReference type="ARBA" id="ARBA00004651"/>
    </source>
</evidence>
<gene>
    <name evidence="8" type="ORF">EBX29_03325</name>
</gene>
<dbReference type="Pfam" id="PF07690">
    <property type="entry name" value="MFS_1"/>
    <property type="match status" value="1"/>
</dbReference>
<reference evidence="8" key="1">
    <citation type="submission" date="2018-10" db="EMBL/GenBank/DDBJ databases">
        <title>Iterative Subtractive Binning of Freshwater Chronoseries Metagenomes Recovers Nearly Complete Genomes from over Four Hundred Novel Species.</title>
        <authorList>
            <person name="Rodriguez-R L.M."/>
            <person name="Tsementzi D."/>
            <person name="Luo C."/>
            <person name="Konstantinidis K.T."/>
        </authorList>
    </citation>
    <scope>NUCLEOTIDE SEQUENCE</scope>
    <source>
        <strain evidence="8">WB8_1A_003</strain>
    </source>
</reference>
<dbReference type="EMBL" id="RGMI01000164">
    <property type="protein sequence ID" value="NCU50781.1"/>
    <property type="molecule type" value="Genomic_DNA"/>
</dbReference>
<feature type="transmembrane region" description="Helical" evidence="6">
    <location>
        <begin position="362"/>
        <end position="384"/>
    </location>
</feature>
<dbReference type="InterPro" id="IPR011701">
    <property type="entry name" value="MFS"/>
</dbReference>
<keyword evidence="4 6" id="KW-1133">Transmembrane helix</keyword>
<dbReference type="GO" id="GO:0022857">
    <property type="term" value="F:transmembrane transporter activity"/>
    <property type="evidence" value="ECO:0007669"/>
    <property type="project" value="InterPro"/>
</dbReference>
<evidence type="ECO:0000313" key="8">
    <source>
        <dbReference type="EMBL" id="NCU50781.1"/>
    </source>
</evidence>
<feature type="transmembrane region" description="Helical" evidence="6">
    <location>
        <begin position="296"/>
        <end position="319"/>
    </location>
</feature>
<dbReference type="GO" id="GO:0005886">
    <property type="term" value="C:plasma membrane"/>
    <property type="evidence" value="ECO:0007669"/>
    <property type="project" value="UniProtKB-SubCell"/>
</dbReference>
<feature type="non-terminal residue" evidence="8">
    <location>
        <position position="1"/>
    </location>
</feature>
<dbReference type="InterPro" id="IPR036259">
    <property type="entry name" value="MFS_trans_sf"/>
</dbReference>
<feature type="transmembrane region" description="Helical" evidence="6">
    <location>
        <begin position="86"/>
        <end position="110"/>
    </location>
</feature>